<dbReference type="EMBL" id="CP017269">
    <property type="protein sequence ID" value="AOT71146.1"/>
    <property type="molecule type" value="Genomic_DNA"/>
</dbReference>
<dbReference type="RefSeq" id="WP_069978664.1">
    <property type="nucleotide sequence ID" value="NZ_CP017269.1"/>
</dbReference>
<protein>
    <submittedName>
        <fullName evidence="1">Uncharacterized protein</fullName>
    </submittedName>
</protein>
<sequence length="121" mass="14290">MNKKEKILSLVTLLLVAVLFSKSFFLDEAKTKTEEELKFKQFVEKAVDEKVEGFLKRNNIVKYRVVSIEQISQEGISRIEYLDEQGKEYIQGTIQGQYRAKVRGYFLYLIPYKEIRVLSRE</sequence>
<dbReference type="Proteomes" id="UP000095743">
    <property type="component" value="Chromosome"/>
</dbReference>
<dbReference type="STRING" id="1424294.Gferi_17270"/>
<evidence type="ECO:0000313" key="1">
    <source>
        <dbReference type="EMBL" id="AOT71146.1"/>
    </source>
</evidence>
<evidence type="ECO:0000313" key="2">
    <source>
        <dbReference type="Proteomes" id="UP000095743"/>
    </source>
</evidence>
<dbReference type="OrthoDB" id="1954063at2"/>
<gene>
    <name evidence="1" type="ORF">Gferi_17270</name>
</gene>
<dbReference type="AlphaFoldDB" id="A0A1D8GJQ2"/>
<dbReference type="KEGG" id="gfe:Gferi_17270"/>
<proteinExistence type="predicted"/>
<reference evidence="1 2" key="1">
    <citation type="submission" date="2016-09" db="EMBL/GenBank/DDBJ databases">
        <title>Genomic analysis reveals versatility of anaerobic energy metabolism of Geosporobacter ferrireducens IRF9 of phylum Firmicutes.</title>
        <authorList>
            <person name="Kim S.-J."/>
        </authorList>
    </citation>
    <scope>NUCLEOTIDE SEQUENCE [LARGE SCALE GENOMIC DNA]</scope>
    <source>
        <strain evidence="1 2">IRF9</strain>
    </source>
</reference>
<accession>A0A1D8GJQ2</accession>
<keyword evidence="2" id="KW-1185">Reference proteome</keyword>
<organism evidence="1 2">
    <name type="scientific">Geosporobacter ferrireducens</name>
    <dbReference type="NCBI Taxonomy" id="1424294"/>
    <lineage>
        <taxon>Bacteria</taxon>
        <taxon>Bacillati</taxon>
        <taxon>Bacillota</taxon>
        <taxon>Clostridia</taxon>
        <taxon>Peptostreptococcales</taxon>
        <taxon>Thermotaleaceae</taxon>
        <taxon>Geosporobacter</taxon>
    </lineage>
</organism>
<name>A0A1D8GJQ2_9FIRM</name>